<feature type="domain" description="SCD" evidence="3">
    <location>
        <begin position="464"/>
        <end position="552"/>
    </location>
</feature>
<evidence type="ECO:0000259" key="3">
    <source>
        <dbReference type="PROSITE" id="PS51425"/>
    </source>
</evidence>
<feature type="compositionally biased region" description="Low complexity" evidence="2">
    <location>
        <begin position="1477"/>
        <end position="1487"/>
    </location>
</feature>
<dbReference type="GO" id="GO:0007062">
    <property type="term" value="P:sister chromatid cohesion"/>
    <property type="evidence" value="ECO:0007669"/>
    <property type="project" value="TreeGrafter"/>
</dbReference>
<feature type="compositionally biased region" description="Basic residues" evidence="2">
    <location>
        <begin position="912"/>
        <end position="922"/>
    </location>
</feature>
<dbReference type="EMBL" id="AGNL01025949">
    <property type="protein sequence ID" value="EJK58196.1"/>
    <property type="molecule type" value="Genomic_DNA"/>
</dbReference>
<keyword evidence="1" id="KW-0175">Coiled coil</keyword>
<dbReference type="InterPro" id="IPR016024">
    <property type="entry name" value="ARM-type_fold"/>
</dbReference>
<feature type="compositionally biased region" description="Basic residues" evidence="2">
    <location>
        <begin position="106"/>
        <end position="124"/>
    </location>
</feature>
<dbReference type="GO" id="GO:0008278">
    <property type="term" value="C:cohesin complex"/>
    <property type="evidence" value="ECO:0007669"/>
    <property type="project" value="TreeGrafter"/>
</dbReference>
<reference evidence="4 5" key="1">
    <citation type="journal article" date="2012" name="Genome Biol.">
        <title>Genome and low-iron response of an oceanic diatom adapted to chronic iron limitation.</title>
        <authorList>
            <person name="Lommer M."/>
            <person name="Specht M."/>
            <person name="Roy A.S."/>
            <person name="Kraemer L."/>
            <person name="Andreson R."/>
            <person name="Gutowska M.A."/>
            <person name="Wolf J."/>
            <person name="Bergner S.V."/>
            <person name="Schilhabel M.B."/>
            <person name="Klostermeier U.C."/>
            <person name="Beiko R.G."/>
            <person name="Rosenstiel P."/>
            <person name="Hippler M."/>
            <person name="Laroche J."/>
        </authorList>
    </citation>
    <scope>NUCLEOTIDE SEQUENCE [LARGE SCALE GENOMIC DNA]</scope>
    <source>
        <strain evidence="4 5">CCMP1005</strain>
    </source>
</reference>
<protein>
    <recommendedName>
        <fullName evidence="3">SCD domain-containing protein</fullName>
    </recommendedName>
</protein>
<dbReference type="Proteomes" id="UP000266841">
    <property type="component" value="Unassembled WGS sequence"/>
</dbReference>
<feature type="region of interest" description="Disordered" evidence="2">
    <location>
        <begin position="1"/>
        <end position="139"/>
    </location>
</feature>
<dbReference type="eggNOG" id="KOG2011">
    <property type="taxonomic scope" value="Eukaryota"/>
</dbReference>
<feature type="compositionally biased region" description="Acidic residues" evidence="2">
    <location>
        <begin position="1501"/>
        <end position="1516"/>
    </location>
</feature>
<accession>K0SBC6</accession>
<feature type="region of interest" description="Disordered" evidence="2">
    <location>
        <begin position="1450"/>
        <end position="1561"/>
    </location>
</feature>
<feature type="compositionally biased region" description="Low complexity" evidence="2">
    <location>
        <begin position="900"/>
        <end position="911"/>
    </location>
</feature>
<dbReference type="PANTHER" id="PTHR11199:SF0">
    <property type="entry name" value="LD34181P-RELATED"/>
    <property type="match status" value="1"/>
</dbReference>
<evidence type="ECO:0000256" key="1">
    <source>
        <dbReference type="SAM" id="Coils"/>
    </source>
</evidence>
<organism evidence="4 5">
    <name type="scientific">Thalassiosira oceanica</name>
    <name type="common">Marine diatom</name>
    <dbReference type="NCBI Taxonomy" id="159749"/>
    <lineage>
        <taxon>Eukaryota</taxon>
        <taxon>Sar</taxon>
        <taxon>Stramenopiles</taxon>
        <taxon>Ochrophyta</taxon>
        <taxon>Bacillariophyta</taxon>
        <taxon>Coscinodiscophyceae</taxon>
        <taxon>Thalassiosirophycidae</taxon>
        <taxon>Thalassiosirales</taxon>
        <taxon>Thalassiosiraceae</taxon>
        <taxon>Thalassiosira</taxon>
    </lineage>
</organism>
<dbReference type="PANTHER" id="PTHR11199">
    <property type="entry name" value="STROMAL ANTIGEN"/>
    <property type="match status" value="1"/>
</dbReference>
<comment type="caution">
    <text evidence="4">The sequence shown here is derived from an EMBL/GenBank/DDBJ whole genome shotgun (WGS) entry which is preliminary data.</text>
</comment>
<evidence type="ECO:0000256" key="2">
    <source>
        <dbReference type="SAM" id="MobiDB-lite"/>
    </source>
</evidence>
<keyword evidence="5" id="KW-1185">Reference proteome</keyword>
<dbReference type="InterPro" id="IPR020839">
    <property type="entry name" value="SCD"/>
</dbReference>
<dbReference type="PROSITE" id="PS51425">
    <property type="entry name" value="SCD"/>
    <property type="match status" value="1"/>
</dbReference>
<gene>
    <name evidence="4" type="ORF">THAOC_21703</name>
</gene>
<feature type="compositionally biased region" description="Basic and acidic residues" evidence="2">
    <location>
        <begin position="767"/>
        <end position="778"/>
    </location>
</feature>
<evidence type="ECO:0000313" key="5">
    <source>
        <dbReference type="Proteomes" id="UP000266841"/>
    </source>
</evidence>
<evidence type="ECO:0000313" key="4">
    <source>
        <dbReference type="EMBL" id="EJK58196.1"/>
    </source>
</evidence>
<dbReference type="SUPFAM" id="SSF48371">
    <property type="entry name" value="ARM repeat"/>
    <property type="match status" value="2"/>
</dbReference>
<dbReference type="InterPro" id="IPR056396">
    <property type="entry name" value="HEAT_SCC3-SA"/>
</dbReference>
<feature type="coiled-coil region" evidence="1">
    <location>
        <begin position="1377"/>
        <end position="1404"/>
    </location>
</feature>
<proteinExistence type="predicted"/>
<dbReference type="OMA" id="YLEIQMT"/>
<dbReference type="GO" id="GO:0003682">
    <property type="term" value="F:chromatin binding"/>
    <property type="evidence" value="ECO:0007669"/>
    <property type="project" value="TreeGrafter"/>
</dbReference>
<sequence>MATRSTSAPRRSGRSRKAVESVYTEAEAEAKKQRDNIGKQQGGAKKGQRKVSMGKRKPVHEEEEDIEADDHSEEDVEEEEDEPEESSEEEDESDGDDGNDEDFTRGKKKASAKKTTIKMKKSPKNKSQATLRSKKTTGAARIKHTALSNLAKNTLEQGATPGVSSLVAGLLHAYRPSKATGEPLEELSEYTPNLTTLARKVIQVHNEHSPNQAQLALLNLISEDGNKEVILEDLDNDQWAQIVTDLVDELRHFPDNHILLCADPLGAVHQSLELKLSDEERALRLNKLDGYDPKKGVSVGQAEYRKIYGEFWYILGRLALTEGGLATESQIEGYMPPAEFESQEAPVPPPVDSSGPVVRLDAELIRGLITRLLELTPVGQPDVRAGTCLAVFSMAHAILDQSSMLVKKMDVAQRQYEAAAKARKSPKNRGGDKAESLKLRVDSLKRTIEDLEEVVLGPVIQGLFVNRYRDSNEHIRAMCLESLSRMTLQRPDLFLNDKYLKYFGWMMHDKFAVVRKAAYFGILAPFEAIEKSKDNEVLAGYDSHLMVDKIDLSMLDNVVAKFIATMSDAVMDVSVDVQEVAMKLMLALLNNGFLDEHEGDEIWDKVNARALAADAPPTVQKDSLYFILDQLEAFDDGGENTKASPNERKRAQQLDSIASYAAHAMTNNDDIPVDKILIEAADNLVRSLREMPEHKGLVTDWSAMLRAIKDDKIAATASNVTAGDKANVAKQRVLVRMLACAAREEVGEVASKEFLTYDEDPDTVGEQDTKKGKKPSKDVLNREHENLTVALLKALPSLLIQFKGDNAIVPELASLPRFLIPTVLSLPQRKQDFMSLIKNLSEIYLSSSDNGVLDRTARSLVSLTRGDHARVSESKAQLRKVATELRDRIVDNMASDSDNTTIATSATSYTSRSKRKSGRKRTPASSPGSIKTDKTSLTSDDTNESGDADTEYAISINLKRLKILAKKCDLSTYFDEKDGTNQIELLCNYVSDGLKTRLRACKPVDLRINADEETTVAKLIDSPELLGAIGKSVSEGVELILLVIGWMTNAAQVEANVILTEEDMEDLIDDEDLEDNDEDDVDEYSDHPVLRLRNRLVSTLEQCYAQYIPLSEDHDDDETSIKTHSKTQHDFSVFVQLAACRVTADLRTLFPQELEHAASPLLRAMAFKDAGRLIGAYVRFLESKNDSLRDNDKDEPKEGKKLSQALLFPISRSLVANWKTGNRREAGEFLRHISSSGPTAADICGKSCSVMKKIDSVRMLESQMASLRESHVSWVDDTPAMDSDRPSEEELDELEQMEKEHKDQFGLLEQRASVFSQALGAFGKLSNKSVLGPALSGFMREGMRYAFSNHAEEEDEDSCLGDRLSFLLLLGKYATWIKKDKKAKGEVQTNLDELESEIREHEDFDSVEGDDVEALKKFREIMGFKAFKASRARGGSSIKSGASSIVSAASKFDDEDEDENMDDVSELPSPAPSTGNKSAGSSRASSARSRKSKAMPTLAEADVEESPEVEDDEEDLLASPVSDSARLTKRSASDDLSAHGSSDEDEMIGGSPAESKRQRRR</sequence>
<dbReference type="Pfam" id="PF21581">
    <property type="entry name" value="SCD"/>
    <property type="match status" value="1"/>
</dbReference>
<feature type="compositionally biased region" description="Basic and acidic residues" evidence="2">
    <location>
        <begin position="28"/>
        <end position="37"/>
    </location>
</feature>
<feature type="region of interest" description="Disordered" evidence="2">
    <location>
        <begin position="759"/>
        <end position="778"/>
    </location>
</feature>
<dbReference type="GO" id="GO:0005634">
    <property type="term" value="C:nucleus"/>
    <property type="evidence" value="ECO:0007669"/>
    <property type="project" value="TreeGrafter"/>
</dbReference>
<dbReference type="OrthoDB" id="498590at2759"/>
<name>K0SBC6_THAOC</name>
<feature type="compositionally biased region" description="Acidic residues" evidence="2">
    <location>
        <begin position="61"/>
        <end position="101"/>
    </location>
</feature>
<dbReference type="Pfam" id="PF24571">
    <property type="entry name" value="HEAT_SCC3-SA"/>
    <property type="match status" value="1"/>
</dbReference>
<feature type="compositionally biased region" description="Basic residues" evidence="2">
    <location>
        <begin position="46"/>
        <end position="58"/>
    </location>
</feature>
<feature type="region of interest" description="Disordered" evidence="2">
    <location>
        <begin position="900"/>
        <end position="946"/>
    </location>
</feature>
<feature type="compositionally biased region" description="Acidic residues" evidence="2">
    <location>
        <begin position="1453"/>
        <end position="1465"/>
    </location>
</feature>
<dbReference type="GO" id="GO:0000785">
    <property type="term" value="C:chromatin"/>
    <property type="evidence" value="ECO:0007669"/>
    <property type="project" value="TreeGrafter"/>
</dbReference>
<dbReference type="InterPro" id="IPR039662">
    <property type="entry name" value="Cohesin_Scc3/SA"/>
</dbReference>